<dbReference type="KEGG" id="sli:Slin_0136"/>
<keyword evidence="6" id="KW-0378">Hydrolase</keyword>
<accession>D2QC95</accession>
<dbReference type="InterPro" id="IPR041492">
    <property type="entry name" value="HAD_2"/>
</dbReference>
<evidence type="ECO:0000256" key="3">
    <source>
        <dbReference type="ARBA" id="ARBA00022723"/>
    </source>
</evidence>
<dbReference type="Pfam" id="PF13419">
    <property type="entry name" value="HAD_2"/>
    <property type="match status" value="1"/>
</dbReference>
<dbReference type="SFLD" id="SFLDG01135">
    <property type="entry name" value="C1.5.6:_HAD__Beta-PGM__Phospha"/>
    <property type="match status" value="1"/>
</dbReference>
<dbReference type="SUPFAM" id="SSF56784">
    <property type="entry name" value="HAD-like"/>
    <property type="match status" value="1"/>
</dbReference>
<sequence>MENKPNTPVLIFDMDGTLIDSNPAHKLAYTEFLKRHGIELTDADFIDYISGRMNPDVIKHFFGDDTDAERIQELTKEKETLFQDIYGPQIKAIDGLMPFLNSVREAGFLMVLATSAPMMNVRFVFDHLPIEQFFVTIISEQDVEVGKPDPTVFRRAAERVMAQPADCLVFEDSQAGVQAAHEAGMKVIVLTTTHTADELGDAELAIGDFTQVSVAHLRQIMQPAA</sequence>
<evidence type="ECO:0000313" key="7">
    <source>
        <dbReference type="Proteomes" id="UP000002028"/>
    </source>
</evidence>
<dbReference type="InterPro" id="IPR036412">
    <property type="entry name" value="HAD-like_sf"/>
</dbReference>
<dbReference type="InterPro" id="IPR023214">
    <property type="entry name" value="HAD_sf"/>
</dbReference>
<dbReference type="Gene3D" id="1.10.150.240">
    <property type="entry name" value="Putative phosphatase, domain 2"/>
    <property type="match status" value="1"/>
</dbReference>
<dbReference type="eggNOG" id="COG0637">
    <property type="taxonomic scope" value="Bacteria"/>
</dbReference>
<organism evidence="6 7">
    <name type="scientific">Spirosoma linguale (strain ATCC 33905 / DSM 74 / LMG 10896 / Claus 1)</name>
    <dbReference type="NCBI Taxonomy" id="504472"/>
    <lineage>
        <taxon>Bacteria</taxon>
        <taxon>Pseudomonadati</taxon>
        <taxon>Bacteroidota</taxon>
        <taxon>Cytophagia</taxon>
        <taxon>Cytophagales</taxon>
        <taxon>Cytophagaceae</taxon>
        <taxon>Spirosoma</taxon>
    </lineage>
</organism>
<dbReference type="PANTHER" id="PTHR46193">
    <property type="entry name" value="6-PHOSPHOGLUCONATE PHOSPHATASE"/>
    <property type="match status" value="1"/>
</dbReference>
<evidence type="ECO:0000256" key="5">
    <source>
        <dbReference type="ARBA" id="ARBA00023277"/>
    </source>
</evidence>
<dbReference type="HOGENOM" id="CLU_045011_13_4_10"/>
<dbReference type="EMBL" id="CP001769">
    <property type="protein sequence ID" value="ADB36206.1"/>
    <property type="molecule type" value="Genomic_DNA"/>
</dbReference>
<keyword evidence="7" id="KW-1185">Reference proteome</keyword>
<proteinExistence type="inferred from homology"/>
<dbReference type="AlphaFoldDB" id="D2QC95"/>
<dbReference type="InterPro" id="IPR051600">
    <property type="entry name" value="Beta-PGM-like"/>
</dbReference>
<dbReference type="RefSeq" id="WP_012924758.1">
    <property type="nucleotide sequence ID" value="NC_013730.1"/>
</dbReference>
<dbReference type="SFLD" id="SFLDS00003">
    <property type="entry name" value="Haloacid_Dehalogenase"/>
    <property type="match status" value="1"/>
</dbReference>
<keyword evidence="3" id="KW-0479">Metal-binding</keyword>
<dbReference type="SFLD" id="SFLDG01129">
    <property type="entry name" value="C1.5:_HAD__Beta-PGM__Phosphata"/>
    <property type="match status" value="1"/>
</dbReference>
<dbReference type="PANTHER" id="PTHR46193:SF18">
    <property type="entry name" value="HEXITOL PHOSPHATASE B"/>
    <property type="match status" value="1"/>
</dbReference>
<gene>
    <name evidence="6" type="ordered locus">Slin_0136</name>
</gene>
<evidence type="ECO:0000256" key="2">
    <source>
        <dbReference type="ARBA" id="ARBA00006171"/>
    </source>
</evidence>
<dbReference type="GO" id="GO:0046872">
    <property type="term" value="F:metal ion binding"/>
    <property type="evidence" value="ECO:0007669"/>
    <property type="project" value="UniProtKB-KW"/>
</dbReference>
<evidence type="ECO:0000256" key="4">
    <source>
        <dbReference type="ARBA" id="ARBA00022842"/>
    </source>
</evidence>
<dbReference type="Proteomes" id="UP000002028">
    <property type="component" value="Chromosome"/>
</dbReference>
<comment type="cofactor">
    <cofactor evidence="1">
        <name>Mg(2+)</name>
        <dbReference type="ChEBI" id="CHEBI:18420"/>
    </cofactor>
</comment>
<dbReference type="PRINTS" id="PR00413">
    <property type="entry name" value="HADHALOGNASE"/>
</dbReference>
<reference evidence="6 7" key="1">
    <citation type="journal article" date="2010" name="Stand. Genomic Sci.">
        <title>Complete genome sequence of Spirosoma linguale type strain (1).</title>
        <authorList>
            <person name="Lail K."/>
            <person name="Sikorski J."/>
            <person name="Saunders E."/>
            <person name="Lapidus A."/>
            <person name="Glavina Del Rio T."/>
            <person name="Copeland A."/>
            <person name="Tice H."/>
            <person name="Cheng J.-F."/>
            <person name="Lucas S."/>
            <person name="Nolan M."/>
            <person name="Bruce D."/>
            <person name="Goodwin L."/>
            <person name="Pitluck S."/>
            <person name="Ivanova N."/>
            <person name="Mavromatis K."/>
            <person name="Ovchinnikova G."/>
            <person name="Pati A."/>
            <person name="Chen A."/>
            <person name="Palaniappan K."/>
            <person name="Land M."/>
            <person name="Hauser L."/>
            <person name="Chang Y.-J."/>
            <person name="Jeffries C.D."/>
            <person name="Chain P."/>
            <person name="Brettin T."/>
            <person name="Detter J.C."/>
            <person name="Schuetze A."/>
            <person name="Rohde M."/>
            <person name="Tindall B.J."/>
            <person name="Goeker M."/>
            <person name="Bristow J."/>
            <person name="Eisen J.A."/>
            <person name="Markowitz V."/>
            <person name="Hugenholtz P."/>
            <person name="Kyrpides N.C."/>
            <person name="Klenk H.-P."/>
            <person name="Chen F."/>
        </authorList>
    </citation>
    <scope>NUCLEOTIDE SEQUENCE [LARGE SCALE GENOMIC DNA]</scope>
    <source>
        <strain evidence="7">ATCC 33905 / DSM 74 / LMG 10896 / Claus 1</strain>
    </source>
</reference>
<name>D2QC95_SPILD</name>
<dbReference type="Gene3D" id="3.40.50.1000">
    <property type="entry name" value="HAD superfamily/HAD-like"/>
    <property type="match status" value="1"/>
</dbReference>
<protein>
    <submittedName>
        <fullName evidence="6">HAD-superfamily hydrolase, subfamily IA, variant 3</fullName>
    </submittedName>
</protein>
<evidence type="ECO:0000256" key="1">
    <source>
        <dbReference type="ARBA" id="ARBA00001946"/>
    </source>
</evidence>
<dbReference type="NCBIfam" id="TIGR01509">
    <property type="entry name" value="HAD-SF-IA-v3"/>
    <property type="match status" value="1"/>
</dbReference>
<comment type="similarity">
    <text evidence="2">Belongs to the HAD-like hydrolase superfamily. CbbY/CbbZ/Gph/YieH family.</text>
</comment>
<dbReference type="GO" id="GO:0016787">
    <property type="term" value="F:hydrolase activity"/>
    <property type="evidence" value="ECO:0007669"/>
    <property type="project" value="UniProtKB-KW"/>
</dbReference>
<evidence type="ECO:0000313" key="6">
    <source>
        <dbReference type="EMBL" id="ADB36206.1"/>
    </source>
</evidence>
<keyword evidence="5" id="KW-0119">Carbohydrate metabolism</keyword>
<dbReference type="STRING" id="504472.Slin_0136"/>
<keyword evidence="4" id="KW-0460">Magnesium</keyword>
<dbReference type="InterPro" id="IPR006439">
    <property type="entry name" value="HAD-SF_hydro_IA"/>
</dbReference>
<dbReference type="InterPro" id="IPR023198">
    <property type="entry name" value="PGP-like_dom2"/>
</dbReference>